<dbReference type="VEuPathDB" id="FungiDB:PTTG_02483"/>
<keyword evidence="3" id="KW-1185">Reference proteome</keyword>
<reference evidence="1" key="1">
    <citation type="submission" date="2009-11" db="EMBL/GenBank/DDBJ databases">
        <authorList>
            <consortium name="The Broad Institute Genome Sequencing Platform"/>
            <person name="Ward D."/>
            <person name="Feldgarden M."/>
            <person name="Earl A."/>
            <person name="Young S.K."/>
            <person name="Zeng Q."/>
            <person name="Koehrsen M."/>
            <person name="Alvarado L."/>
            <person name="Berlin A."/>
            <person name="Bochicchio J."/>
            <person name="Borenstein D."/>
            <person name="Chapman S.B."/>
            <person name="Chen Z."/>
            <person name="Engels R."/>
            <person name="Freedman E."/>
            <person name="Gellesch M."/>
            <person name="Goldberg J."/>
            <person name="Griggs A."/>
            <person name="Gujja S."/>
            <person name="Heilman E."/>
            <person name="Heiman D."/>
            <person name="Hepburn T."/>
            <person name="Howarth C."/>
            <person name="Jen D."/>
            <person name="Larson L."/>
            <person name="Lewis B."/>
            <person name="Mehta T."/>
            <person name="Park D."/>
            <person name="Pearson M."/>
            <person name="Roberts A."/>
            <person name="Saif S."/>
            <person name="Shea T."/>
            <person name="Shenoy N."/>
            <person name="Sisk P."/>
            <person name="Stolte C."/>
            <person name="Sykes S."/>
            <person name="Thomson T."/>
            <person name="Walk T."/>
            <person name="White J."/>
            <person name="Yandava C."/>
            <person name="Izard J."/>
            <person name="Baranova O.V."/>
            <person name="Blanton J.M."/>
            <person name="Tanner A.C."/>
            <person name="Dewhirst F.E."/>
            <person name="Haas B."/>
            <person name="Nusbaum C."/>
            <person name="Birren B."/>
        </authorList>
    </citation>
    <scope>NUCLEOTIDE SEQUENCE [LARGE SCALE GENOMIC DNA]</scope>
    <source>
        <strain evidence="1">1-1 BBBD Race 1</strain>
    </source>
</reference>
<dbReference type="EMBL" id="ADAS02000004">
    <property type="protein sequence ID" value="OAV98951.1"/>
    <property type="molecule type" value="Genomic_DNA"/>
</dbReference>
<dbReference type="Proteomes" id="UP000005240">
    <property type="component" value="Unassembled WGS sequence"/>
</dbReference>
<protein>
    <recommendedName>
        <fullName evidence="4">CxC1-like cysteine cluster associated with KDZ transposases domain-containing protein</fullName>
    </recommendedName>
</protein>
<reference evidence="2 3" key="3">
    <citation type="journal article" date="2017" name="G3 (Bethesda)">
        <title>Comparative analysis highlights variable genome content of wheat rusts and divergence of the mating loci.</title>
        <authorList>
            <person name="Cuomo C.A."/>
            <person name="Bakkeren G."/>
            <person name="Khalil H.B."/>
            <person name="Panwar V."/>
            <person name="Joly D."/>
            <person name="Linning R."/>
            <person name="Sakthikumar S."/>
            <person name="Song X."/>
            <person name="Adiconis X."/>
            <person name="Fan L."/>
            <person name="Goldberg J.M."/>
            <person name="Levin J.Z."/>
            <person name="Young S."/>
            <person name="Zeng Q."/>
            <person name="Anikster Y."/>
            <person name="Bruce M."/>
            <person name="Wang M."/>
            <person name="Yin C."/>
            <person name="McCallum B."/>
            <person name="Szabo L.J."/>
            <person name="Hulbert S."/>
            <person name="Chen X."/>
            <person name="Fellers J.P."/>
        </authorList>
    </citation>
    <scope>NUCLEOTIDE SEQUENCE</scope>
    <source>
        <strain evidence="3">Isolate 1-1 / race 1 (BBBD)</strain>
        <strain evidence="2">isolate 1-1 / race 1 (BBBD)</strain>
    </source>
</reference>
<dbReference type="Pfam" id="PF18758">
    <property type="entry name" value="KDZ"/>
    <property type="match status" value="1"/>
</dbReference>
<reference evidence="2" key="4">
    <citation type="submission" date="2025-05" db="UniProtKB">
        <authorList>
            <consortium name="EnsemblFungi"/>
        </authorList>
    </citation>
    <scope>IDENTIFICATION</scope>
    <source>
        <strain evidence="2">isolate 1-1 / race 1 (BBBD)</strain>
    </source>
</reference>
<proteinExistence type="predicted"/>
<dbReference type="AlphaFoldDB" id="A0A180H2D9"/>
<evidence type="ECO:0008006" key="4">
    <source>
        <dbReference type="Google" id="ProtNLM"/>
    </source>
</evidence>
<feature type="non-terminal residue" evidence="1">
    <location>
        <position position="123"/>
    </location>
</feature>
<organism evidence="1">
    <name type="scientific">Puccinia triticina (isolate 1-1 / race 1 (BBBD))</name>
    <name type="common">Brown leaf rust fungus</name>
    <dbReference type="NCBI Taxonomy" id="630390"/>
    <lineage>
        <taxon>Eukaryota</taxon>
        <taxon>Fungi</taxon>
        <taxon>Dikarya</taxon>
        <taxon>Basidiomycota</taxon>
        <taxon>Pucciniomycotina</taxon>
        <taxon>Pucciniomycetes</taxon>
        <taxon>Pucciniales</taxon>
        <taxon>Pucciniaceae</taxon>
        <taxon>Puccinia</taxon>
    </lineage>
</organism>
<gene>
    <name evidence="1" type="ORF">PTTG_02483</name>
</gene>
<evidence type="ECO:0000313" key="2">
    <source>
        <dbReference type="EnsemblFungi" id="PTTG_02483-t43_1-p1"/>
    </source>
</evidence>
<evidence type="ECO:0000313" key="3">
    <source>
        <dbReference type="Proteomes" id="UP000005240"/>
    </source>
</evidence>
<dbReference type="PANTHER" id="PTHR33096:SF1">
    <property type="entry name" value="CXC1-LIKE CYSTEINE CLUSTER ASSOCIATED WITH KDZ TRANSPOSASES DOMAIN-CONTAINING PROTEIN"/>
    <property type="match status" value="1"/>
</dbReference>
<reference evidence="1" key="2">
    <citation type="submission" date="2016-05" db="EMBL/GenBank/DDBJ databases">
        <title>Comparative analysis highlights variable genome content of wheat rusts and divergence of the mating loci.</title>
        <authorList>
            <person name="Cuomo C.A."/>
            <person name="Bakkeren G."/>
            <person name="Szabo L."/>
            <person name="Khalil H."/>
            <person name="Joly D."/>
            <person name="Goldberg J."/>
            <person name="Young S."/>
            <person name="Zeng Q."/>
            <person name="Fellers J."/>
        </authorList>
    </citation>
    <scope>NUCLEOTIDE SEQUENCE [LARGE SCALE GENOMIC DNA]</scope>
    <source>
        <strain evidence="1">1-1 BBBD Race 1</strain>
    </source>
</reference>
<accession>A0A180H2D9</accession>
<dbReference type="InterPro" id="IPR040521">
    <property type="entry name" value="KDZ"/>
</dbReference>
<dbReference type="OrthoDB" id="2506007at2759"/>
<evidence type="ECO:0000313" key="1">
    <source>
        <dbReference type="EMBL" id="OAV98951.1"/>
    </source>
</evidence>
<dbReference type="PANTHER" id="PTHR33096">
    <property type="entry name" value="CXC2 DOMAIN-CONTAINING PROTEIN"/>
    <property type="match status" value="1"/>
</dbReference>
<dbReference type="EnsemblFungi" id="PTTG_02483-t43_1">
    <property type="protein sequence ID" value="PTTG_02483-t43_1-p1"/>
    <property type="gene ID" value="PTTG_02483"/>
</dbReference>
<sequence length="123" mass="14293">MYQKSHDLNILVLFFNSQVDQCTKSHKAADEKRNESTWMGCDDTKLMGCCCQHDAAMSFANIYKSGEQRHFPMSFVKHVLENVKSGWKVGSLYDIACKMDKYIDHVFFFPSTFPSFHCKNNYL</sequence>
<name>A0A180H2D9_PUCT1</name>